<dbReference type="Gene3D" id="4.10.260.10">
    <property type="entry name" value="Transducin (heterotrimeric G protein), gamma chain"/>
    <property type="match status" value="1"/>
</dbReference>
<gene>
    <name evidence="13" type="ORF">MVEG_11196</name>
</gene>
<dbReference type="Pfam" id="PF00631">
    <property type="entry name" value="G-gamma"/>
    <property type="match status" value="1"/>
</dbReference>
<feature type="region of interest" description="Disordered" evidence="11">
    <location>
        <begin position="1"/>
        <end position="66"/>
    </location>
</feature>
<feature type="domain" description="G protein gamma" evidence="12">
    <location>
        <begin position="88"/>
        <end position="155"/>
    </location>
</feature>
<evidence type="ECO:0000256" key="2">
    <source>
        <dbReference type="ARBA" id="ARBA00007431"/>
    </source>
</evidence>
<evidence type="ECO:0000259" key="12">
    <source>
        <dbReference type="SMART" id="SM01224"/>
    </source>
</evidence>
<comment type="subunit">
    <text evidence="3">G proteins are composed of 3 units, alpha, beta and gamma.</text>
</comment>
<dbReference type="OrthoDB" id="19232at2759"/>
<keyword evidence="14" id="KW-1185">Reference proteome</keyword>
<evidence type="ECO:0000256" key="7">
    <source>
        <dbReference type="ARBA" id="ARBA00023139"/>
    </source>
</evidence>
<dbReference type="SMART" id="SM01224">
    <property type="entry name" value="G_gamma"/>
    <property type="match status" value="1"/>
</dbReference>
<name>A0A086TMI2_9FUNG</name>
<evidence type="ECO:0000256" key="10">
    <source>
        <dbReference type="ARBA" id="ARBA00023289"/>
    </source>
</evidence>
<evidence type="ECO:0000256" key="11">
    <source>
        <dbReference type="SAM" id="MobiDB-lite"/>
    </source>
</evidence>
<dbReference type="GO" id="GO:0005834">
    <property type="term" value="C:heterotrimeric G-protein complex"/>
    <property type="evidence" value="ECO:0007669"/>
    <property type="project" value="TreeGrafter"/>
</dbReference>
<keyword evidence="6" id="KW-0472">Membrane</keyword>
<keyword evidence="7" id="KW-0564">Palmitate</keyword>
<accession>A0A086TMI2</accession>
<feature type="compositionally biased region" description="Low complexity" evidence="11">
    <location>
        <begin position="34"/>
        <end position="59"/>
    </location>
</feature>
<organism evidence="13 14">
    <name type="scientific">Podila verticillata NRRL 6337</name>
    <dbReference type="NCBI Taxonomy" id="1069443"/>
    <lineage>
        <taxon>Eukaryota</taxon>
        <taxon>Fungi</taxon>
        <taxon>Fungi incertae sedis</taxon>
        <taxon>Mucoromycota</taxon>
        <taxon>Mortierellomycotina</taxon>
        <taxon>Mortierellomycetes</taxon>
        <taxon>Mortierellales</taxon>
        <taxon>Mortierellaceae</taxon>
        <taxon>Podila</taxon>
    </lineage>
</organism>
<dbReference type="GO" id="GO:0031681">
    <property type="term" value="F:G-protein beta-subunit binding"/>
    <property type="evidence" value="ECO:0007669"/>
    <property type="project" value="InterPro"/>
</dbReference>
<dbReference type="EMBL" id="KN042429">
    <property type="protein sequence ID" value="KFH63159.1"/>
    <property type="molecule type" value="Genomic_DNA"/>
</dbReference>
<dbReference type="InterPro" id="IPR036284">
    <property type="entry name" value="GGL_sf"/>
</dbReference>
<dbReference type="InterPro" id="IPR041848">
    <property type="entry name" value="Ste18_fungal"/>
</dbReference>
<dbReference type="GO" id="GO:0000750">
    <property type="term" value="P:pheromone-dependent signal transduction involved in conjugation with cellular fusion"/>
    <property type="evidence" value="ECO:0007669"/>
    <property type="project" value="InterPro"/>
</dbReference>
<evidence type="ECO:0000256" key="3">
    <source>
        <dbReference type="ARBA" id="ARBA00011581"/>
    </source>
</evidence>
<dbReference type="GO" id="GO:0007186">
    <property type="term" value="P:G protein-coupled receptor signaling pathway"/>
    <property type="evidence" value="ECO:0007669"/>
    <property type="project" value="InterPro"/>
</dbReference>
<evidence type="ECO:0000256" key="6">
    <source>
        <dbReference type="ARBA" id="ARBA00023136"/>
    </source>
</evidence>
<feature type="compositionally biased region" description="Low complexity" evidence="11">
    <location>
        <begin position="1"/>
        <end position="24"/>
    </location>
</feature>
<evidence type="ECO:0000256" key="8">
    <source>
        <dbReference type="ARBA" id="ARBA00023224"/>
    </source>
</evidence>
<evidence type="ECO:0000256" key="5">
    <source>
        <dbReference type="ARBA" id="ARBA00022481"/>
    </source>
</evidence>
<evidence type="ECO:0000256" key="4">
    <source>
        <dbReference type="ARBA" id="ARBA00016111"/>
    </source>
</evidence>
<sequence length="155" mass="15917">MSSTSTADSPASSSGPNNNNSSISTGPLRSPSLSSNMGMSSATSSTANNSSATMATGNSLSMFGNSTSGTLTGGAASVGMMGGSSGVSDQKLKRFLEHNQRLKEQLEMRRISVSEASQSLIQYVSNTRDALIPIIWGTIGSDPFSKQTTSCCTIS</sequence>
<dbReference type="Proteomes" id="UP000243308">
    <property type="component" value="Unassembled WGS sequence"/>
</dbReference>
<protein>
    <recommendedName>
        <fullName evidence="4">Guanine nucleotide-binding protein subunit gamma</fullName>
    </recommendedName>
</protein>
<dbReference type="SUPFAM" id="SSF48670">
    <property type="entry name" value="Transducin (heterotrimeric G protein), gamma chain"/>
    <property type="match status" value="1"/>
</dbReference>
<keyword evidence="10" id="KW-0636">Prenylation</keyword>
<comment type="subcellular location">
    <subcellularLocation>
        <location evidence="1">Membrane</location>
        <topology evidence="1">Peripheral membrane protein</topology>
    </subcellularLocation>
</comment>
<dbReference type="AlphaFoldDB" id="A0A086TMI2"/>
<dbReference type="FunFam" id="4.10.260.10:FF:000003">
    <property type="entry name" value="G-protein complex gamma subunit Ste18/GpgA"/>
    <property type="match status" value="1"/>
</dbReference>
<dbReference type="PANTHER" id="PTHR28189:SF1">
    <property type="entry name" value="GUANINE NUCLEOTIDE-BINDING PROTEIN SUBUNIT GAMMA"/>
    <property type="match status" value="1"/>
</dbReference>
<evidence type="ECO:0000256" key="9">
    <source>
        <dbReference type="ARBA" id="ARBA00023288"/>
    </source>
</evidence>
<evidence type="ECO:0000313" key="14">
    <source>
        <dbReference type="Proteomes" id="UP000243308"/>
    </source>
</evidence>
<keyword evidence="8" id="KW-0807">Transducer</keyword>
<keyword evidence="5" id="KW-0488">Methylation</keyword>
<keyword evidence="9" id="KW-0449">Lipoprotein</keyword>
<proteinExistence type="inferred from homology"/>
<reference evidence="13 14" key="1">
    <citation type="submission" date="2011-02" db="EMBL/GenBank/DDBJ databases">
        <title>The Genome Sequence of Mortierella verticillata NRRL 6337.</title>
        <authorList>
            <consortium name="The Broad Institute Genome Sequencing Platform"/>
            <person name="Russ C."/>
            <person name="Cuomo C."/>
            <person name="Burger G."/>
            <person name="Gray M.W."/>
            <person name="Holland P.W.H."/>
            <person name="King N."/>
            <person name="Lang F.B.F."/>
            <person name="Roger A.J."/>
            <person name="Ruiz-Trillo I."/>
            <person name="Young S.K."/>
            <person name="Zeng Q."/>
            <person name="Gargeya S."/>
            <person name="Alvarado L."/>
            <person name="Berlin A."/>
            <person name="Chapman S.B."/>
            <person name="Chen Z."/>
            <person name="Freedman E."/>
            <person name="Gellesch M."/>
            <person name="Goldberg J."/>
            <person name="Griggs A."/>
            <person name="Gujja S."/>
            <person name="Heilman E."/>
            <person name="Heiman D."/>
            <person name="Howarth C."/>
            <person name="Mehta T."/>
            <person name="Neiman D."/>
            <person name="Pearson M."/>
            <person name="Roberts A."/>
            <person name="Saif S."/>
            <person name="Shea T."/>
            <person name="Shenoy N."/>
            <person name="Sisk P."/>
            <person name="Stolte C."/>
            <person name="Sykes S."/>
            <person name="White J."/>
            <person name="Yandava C."/>
            <person name="Haas B."/>
            <person name="Nusbaum C."/>
            <person name="Birren B."/>
        </authorList>
    </citation>
    <scope>NUCLEOTIDE SEQUENCE [LARGE SCALE GENOMIC DNA]</scope>
    <source>
        <strain evidence="13 14">NRRL 6337</strain>
    </source>
</reference>
<evidence type="ECO:0000313" key="13">
    <source>
        <dbReference type="EMBL" id="KFH63159.1"/>
    </source>
</evidence>
<evidence type="ECO:0000256" key="1">
    <source>
        <dbReference type="ARBA" id="ARBA00004170"/>
    </source>
</evidence>
<comment type="similarity">
    <text evidence="2">Belongs to the G protein gamma family.</text>
</comment>
<dbReference type="InterPro" id="IPR015898">
    <property type="entry name" value="G-protein_gamma-like_dom"/>
</dbReference>
<dbReference type="PANTHER" id="PTHR28189">
    <property type="entry name" value="GUANINE NUCLEOTIDE-BINDING PROTEIN SUBUNIT GAMMA"/>
    <property type="match status" value="1"/>
</dbReference>